<evidence type="ECO:0000256" key="4">
    <source>
        <dbReference type="ARBA" id="ARBA00022801"/>
    </source>
</evidence>
<keyword evidence="4 6" id="KW-0378">Hydrolase</keyword>
<keyword evidence="5 6" id="KW-0269">Exonuclease</keyword>
<protein>
    <recommendedName>
        <fullName evidence="6">Exodeoxyribonuclease 7 small subunit</fullName>
        <ecNumber evidence="6">3.1.11.6</ecNumber>
    </recommendedName>
    <alternativeName>
        <fullName evidence="6">Exodeoxyribonuclease VII small subunit</fullName>
        <shortName evidence="6">Exonuclease VII small subunit</shortName>
    </alternativeName>
</protein>
<evidence type="ECO:0000313" key="8">
    <source>
        <dbReference type="EMBL" id="ARU47768.1"/>
    </source>
</evidence>
<comment type="function">
    <text evidence="6">Bidirectionally degrades single-stranded DNA into large acid-insoluble oligonucleotides, which are then degraded further into small acid-soluble oligonucleotides.</text>
</comment>
<evidence type="ECO:0000256" key="5">
    <source>
        <dbReference type="ARBA" id="ARBA00022839"/>
    </source>
</evidence>
<keyword evidence="9" id="KW-1185">Reference proteome</keyword>
<dbReference type="Gene3D" id="1.10.287.1040">
    <property type="entry name" value="Exonuclease VII, small subunit"/>
    <property type="match status" value="1"/>
</dbReference>
<dbReference type="GO" id="GO:0005737">
    <property type="term" value="C:cytoplasm"/>
    <property type="evidence" value="ECO:0007669"/>
    <property type="project" value="UniProtKB-SubCell"/>
</dbReference>
<name>A0A1Y0HI70_9BACT</name>
<evidence type="ECO:0000256" key="3">
    <source>
        <dbReference type="ARBA" id="ARBA00022722"/>
    </source>
</evidence>
<sequence>MQEEKQSFETKLENAKVILETLSNPELSLEEGMKKYQEGIAILKEANKMLEEAKLTYTKLQEKEELA</sequence>
<dbReference type="KEGG" id="suls:Sdiek1_0599"/>
<dbReference type="Proteomes" id="UP000196005">
    <property type="component" value="Chromosome"/>
</dbReference>
<dbReference type="HAMAP" id="MF_00337">
    <property type="entry name" value="Exonuc_7_S"/>
    <property type="match status" value="1"/>
</dbReference>
<feature type="coiled-coil region" evidence="7">
    <location>
        <begin position="33"/>
        <end position="63"/>
    </location>
</feature>
<proteinExistence type="inferred from homology"/>
<comment type="similarity">
    <text evidence="1 6">Belongs to the XseB family.</text>
</comment>
<comment type="catalytic activity">
    <reaction evidence="6">
        <text>Exonucleolytic cleavage in either 5'- to 3'- or 3'- to 5'-direction to yield nucleoside 5'-phosphates.</text>
        <dbReference type="EC" id="3.1.11.6"/>
    </reaction>
</comment>
<accession>A0A1Y0HI70</accession>
<keyword evidence="3 6" id="KW-0540">Nuclease</keyword>
<dbReference type="SUPFAM" id="SSF116842">
    <property type="entry name" value="XseB-like"/>
    <property type="match status" value="1"/>
</dbReference>
<evidence type="ECO:0000313" key="9">
    <source>
        <dbReference type="Proteomes" id="UP000196005"/>
    </source>
</evidence>
<dbReference type="NCBIfam" id="TIGR01280">
    <property type="entry name" value="xseB"/>
    <property type="match status" value="1"/>
</dbReference>
<dbReference type="GO" id="GO:0008855">
    <property type="term" value="F:exodeoxyribonuclease VII activity"/>
    <property type="evidence" value="ECO:0007669"/>
    <property type="project" value="UniProtKB-UniRule"/>
</dbReference>
<comment type="subcellular location">
    <subcellularLocation>
        <location evidence="6">Cytoplasm</location>
    </subcellularLocation>
</comment>
<organism evidence="8 9">
    <name type="scientific">Sulfurospirillum diekertiae</name>
    <dbReference type="NCBI Taxonomy" id="1854492"/>
    <lineage>
        <taxon>Bacteria</taxon>
        <taxon>Pseudomonadati</taxon>
        <taxon>Campylobacterota</taxon>
        <taxon>Epsilonproteobacteria</taxon>
        <taxon>Campylobacterales</taxon>
        <taxon>Sulfurospirillaceae</taxon>
        <taxon>Sulfurospirillum</taxon>
    </lineage>
</organism>
<dbReference type="AlphaFoldDB" id="A0A1Y0HI70"/>
<keyword evidence="7" id="KW-0175">Coiled coil</keyword>
<dbReference type="InterPro" id="IPR037004">
    <property type="entry name" value="Exonuc_VII_ssu_sf"/>
</dbReference>
<dbReference type="GO" id="GO:0006308">
    <property type="term" value="P:DNA catabolic process"/>
    <property type="evidence" value="ECO:0007669"/>
    <property type="project" value="UniProtKB-UniRule"/>
</dbReference>
<evidence type="ECO:0000256" key="2">
    <source>
        <dbReference type="ARBA" id="ARBA00022490"/>
    </source>
</evidence>
<dbReference type="OrthoDB" id="5340035at2"/>
<dbReference type="RefSeq" id="WP_087437818.1">
    <property type="nucleotide sequence ID" value="NZ_CP021416.1"/>
</dbReference>
<evidence type="ECO:0000256" key="7">
    <source>
        <dbReference type="SAM" id="Coils"/>
    </source>
</evidence>
<dbReference type="InterPro" id="IPR003761">
    <property type="entry name" value="Exonuc_VII_S"/>
</dbReference>
<keyword evidence="2 6" id="KW-0963">Cytoplasm</keyword>
<comment type="subunit">
    <text evidence="6">Heterooligomer composed of large and small subunits.</text>
</comment>
<dbReference type="EC" id="3.1.11.6" evidence="6"/>
<dbReference type="Pfam" id="PF02609">
    <property type="entry name" value="Exonuc_VII_S"/>
    <property type="match status" value="1"/>
</dbReference>
<dbReference type="EMBL" id="CP021416">
    <property type="protein sequence ID" value="ARU47768.1"/>
    <property type="molecule type" value="Genomic_DNA"/>
</dbReference>
<reference evidence="9" key="1">
    <citation type="submission" date="2017-05" db="EMBL/GenBank/DDBJ databases">
        <title>Dechlorination kinetics govern the competition between two new strains of the genus Sulfurospirillum.</title>
        <authorList>
            <person name="Buttet G.F."/>
            <person name="Murray A.M."/>
            <person name="Goris T."/>
            <person name="Burion M."/>
            <person name="Lin B."/>
            <person name="Rolle M."/>
            <person name="Maillard J."/>
        </authorList>
    </citation>
    <scope>NUCLEOTIDE SEQUENCE [LARGE SCALE GENOMIC DNA]</scope>
    <source>
        <strain evidence="9">SL2-1</strain>
    </source>
</reference>
<evidence type="ECO:0000256" key="6">
    <source>
        <dbReference type="HAMAP-Rule" id="MF_00337"/>
    </source>
</evidence>
<dbReference type="GO" id="GO:0009318">
    <property type="term" value="C:exodeoxyribonuclease VII complex"/>
    <property type="evidence" value="ECO:0007669"/>
    <property type="project" value="UniProtKB-UniRule"/>
</dbReference>
<gene>
    <name evidence="6" type="primary">xseB</name>
    <name evidence="8" type="ORF">Sdiek1_0599</name>
</gene>
<evidence type="ECO:0000256" key="1">
    <source>
        <dbReference type="ARBA" id="ARBA00009998"/>
    </source>
</evidence>